<dbReference type="Pfam" id="PF00082">
    <property type="entry name" value="Peptidase_S8"/>
    <property type="match status" value="1"/>
</dbReference>
<evidence type="ECO:0000313" key="7">
    <source>
        <dbReference type="Proteomes" id="UP001319200"/>
    </source>
</evidence>
<dbReference type="CDD" id="cd04847">
    <property type="entry name" value="Peptidases_S8_Subtilisin_like_2"/>
    <property type="match status" value="1"/>
</dbReference>
<dbReference type="RefSeq" id="WP_254162908.1">
    <property type="nucleotide sequence ID" value="NZ_JAHESF010000007.1"/>
</dbReference>
<protein>
    <submittedName>
        <fullName evidence="6">S8 family peptidase</fullName>
    </submittedName>
</protein>
<dbReference type="PANTHER" id="PTHR43806">
    <property type="entry name" value="PEPTIDASE S8"/>
    <property type="match status" value="1"/>
</dbReference>
<dbReference type="Proteomes" id="UP001319200">
    <property type="component" value="Unassembled WGS sequence"/>
</dbReference>
<keyword evidence="7" id="KW-1185">Reference proteome</keyword>
<dbReference type="PANTHER" id="PTHR43806:SF11">
    <property type="entry name" value="CEREVISIN-RELATED"/>
    <property type="match status" value="1"/>
</dbReference>
<keyword evidence="4" id="KW-0720">Serine protease</keyword>
<comment type="caution">
    <text evidence="6">The sequence shown here is derived from an EMBL/GenBank/DDBJ whole genome shotgun (WGS) entry which is preliminary data.</text>
</comment>
<accession>A0AAP2DKF0</accession>
<dbReference type="GO" id="GO:0004252">
    <property type="term" value="F:serine-type endopeptidase activity"/>
    <property type="evidence" value="ECO:0007669"/>
    <property type="project" value="InterPro"/>
</dbReference>
<feature type="domain" description="Peptidase S8/S53" evidence="5">
    <location>
        <begin position="253"/>
        <end position="538"/>
    </location>
</feature>
<evidence type="ECO:0000313" key="6">
    <source>
        <dbReference type="EMBL" id="MBT1697144.1"/>
    </source>
</evidence>
<sequence>MASDNFHFKIPEDNIRNEQYEKTGGGETFQRNDHASHGQKLIQETIKIRDFEAQRKDYRLTSDIFLQIETPKEISIKDARPKVENLGFEVINYSKANESFGTVRISKARFNELEERLVNYANSSEHIGKSYFSVIEDLSSVPVESKIKTVINADDSEVPIVLSLYNVLSQREKFIINQALIQELQKHTSEIEQHTFENGITSIACTIKPSIISSIASEFSTIKEIRSNYAFVVENSTNIAALPNPLKIDPPESNSVICIIDSGVKNAGRIFDNLLAHVEKKLPSGAVDATYDHGTFVASRCVFGDDLDACLGTHKLSPYCKILDVQVFGVDATGKKVPTLEHKLRIVIEEIVKKYSKTTKVYNLSLGAEDPIKDHEFSDLAKLLDYLSKTYQVLFIISAGNINQLLGLYPTDHFKNPLSRISSPAESLLSITVGSLAKYSDGNSIAQKDELSPFSRIGPGADKGIKPELLAHGGNLIRVYDKAPRVSTYGISSDGKNLAVDVGTSHAAPLISLAAQRLFDLYPNSNPSLVKALLCHFTKPKSVRTGLIDDGYQYCGFGEPSIQDTMVASGNNAVFIYEGRLNQENYQFVGFHVPSSFGTNKDAKLKIRITLTYDPPVNPDNEAEYSQSRIAVLLHKRTEFGTKGITITDEKYQVPWNPIIKFEKTFSRNYLAGLWELRLRLFTRGPISDQYKQDYALVIEIIDENNKIDVYADIMKDYKDIYKKIPVRVAA</sequence>
<dbReference type="EMBL" id="JAHESF010000007">
    <property type="protein sequence ID" value="MBT1697144.1"/>
    <property type="molecule type" value="Genomic_DNA"/>
</dbReference>
<gene>
    <name evidence="6" type="ORF">KK083_09680</name>
</gene>
<proteinExistence type="inferred from homology"/>
<evidence type="ECO:0000256" key="3">
    <source>
        <dbReference type="ARBA" id="ARBA00022801"/>
    </source>
</evidence>
<evidence type="ECO:0000256" key="2">
    <source>
        <dbReference type="ARBA" id="ARBA00022670"/>
    </source>
</evidence>
<organism evidence="6 7">
    <name type="scientific">Chryseosolibacter histidini</name>
    <dbReference type="NCBI Taxonomy" id="2782349"/>
    <lineage>
        <taxon>Bacteria</taxon>
        <taxon>Pseudomonadati</taxon>
        <taxon>Bacteroidota</taxon>
        <taxon>Cytophagia</taxon>
        <taxon>Cytophagales</taxon>
        <taxon>Chryseotaleaceae</taxon>
        <taxon>Chryseosolibacter</taxon>
    </lineage>
</organism>
<keyword evidence="2" id="KW-0645">Protease</keyword>
<name>A0AAP2DKF0_9BACT</name>
<comment type="similarity">
    <text evidence="1">Belongs to the peptidase S8 family.</text>
</comment>
<keyword evidence="3" id="KW-0378">Hydrolase</keyword>
<dbReference type="InterPro" id="IPR034074">
    <property type="entry name" value="Y4bN_pept_dom"/>
</dbReference>
<dbReference type="Gene3D" id="3.40.50.200">
    <property type="entry name" value="Peptidase S8/S53 domain"/>
    <property type="match status" value="1"/>
</dbReference>
<dbReference type="InterPro" id="IPR050131">
    <property type="entry name" value="Peptidase_S8_subtilisin-like"/>
</dbReference>
<evidence type="ECO:0000259" key="5">
    <source>
        <dbReference type="Pfam" id="PF00082"/>
    </source>
</evidence>
<dbReference type="InterPro" id="IPR000209">
    <property type="entry name" value="Peptidase_S8/S53_dom"/>
</dbReference>
<evidence type="ECO:0000256" key="1">
    <source>
        <dbReference type="ARBA" id="ARBA00011073"/>
    </source>
</evidence>
<dbReference type="GO" id="GO:0006508">
    <property type="term" value="P:proteolysis"/>
    <property type="evidence" value="ECO:0007669"/>
    <property type="project" value="UniProtKB-KW"/>
</dbReference>
<reference evidence="6 7" key="1">
    <citation type="submission" date="2021-05" db="EMBL/GenBank/DDBJ databases">
        <title>A Polyphasic approach of four new species of the genus Ohtaekwangia: Ohtaekwangia histidinii sp. nov., Ohtaekwangia cretensis sp. nov., Ohtaekwangia indiensis sp. nov., Ohtaekwangia reichenbachii sp. nov. from diverse environment.</title>
        <authorList>
            <person name="Octaviana S."/>
        </authorList>
    </citation>
    <scope>NUCLEOTIDE SEQUENCE [LARGE SCALE GENOMIC DNA]</scope>
    <source>
        <strain evidence="6 7">PWU4</strain>
    </source>
</reference>
<evidence type="ECO:0000256" key="4">
    <source>
        <dbReference type="ARBA" id="ARBA00022825"/>
    </source>
</evidence>
<dbReference type="SUPFAM" id="SSF52743">
    <property type="entry name" value="Subtilisin-like"/>
    <property type="match status" value="1"/>
</dbReference>
<dbReference type="AlphaFoldDB" id="A0AAP2DKF0"/>
<dbReference type="InterPro" id="IPR036852">
    <property type="entry name" value="Peptidase_S8/S53_dom_sf"/>
</dbReference>